<sequence>AEDVRVILIKLADRLNNMRTLQFIPPHKRLKVARETLEIYVPIANRLGISKIQWELEDLSLRYLEPMEYNAVVSRIAKNRLEREKYVESINSKLLIHYSSLYFLYATHSAAIIFWLLTPG</sequence>
<dbReference type="Pfam" id="PF13328">
    <property type="entry name" value="HD_4"/>
    <property type="match status" value="1"/>
</dbReference>
<feature type="transmembrane region" description="Helical" evidence="1">
    <location>
        <begin position="95"/>
        <end position="117"/>
    </location>
</feature>
<reference evidence="2" key="1">
    <citation type="journal article" date="2014" name="Front. Microbiol.">
        <title>High frequency of phylogenetically diverse reductive dehalogenase-homologous genes in deep subseafloor sedimentary metagenomes.</title>
        <authorList>
            <person name="Kawai M."/>
            <person name="Futagami T."/>
            <person name="Toyoda A."/>
            <person name="Takaki Y."/>
            <person name="Nishi S."/>
            <person name="Hori S."/>
            <person name="Arai W."/>
            <person name="Tsubouchi T."/>
            <person name="Morono Y."/>
            <person name="Uchiyama I."/>
            <person name="Ito T."/>
            <person name="Fujiyama A."/>
            <person name="Inagaki F."/>
            <person name="Takami H."/>
        </authorList>
    </citation>
    <scope>NUCLEOTIDE SEQUENCE</scope>
    <source>
        <strain evidence="2">Expedition CK06-06</strain>
    </source>
</reference>
<organism evidence="2">
    <name type="scientific">marine sediment metagenome</name>
    <dbReference type="NCBI Taxonomy" id="412755"/>
    <lineage>
        <taxon>unclassified sequences</taxon>
        <taxon>metagenomes</taxon>
        <taxon>ecological metagenomes</taxon>
    </lineage>
</organism>
<dbReference type="AlphaFoldDB" id="X1T7I3"/>
<accession>X1T7I3</accession>
<gene>
    <name evidence="2" type="ORF">S12H4_24987</name>
</gene>
<keyword evidence="1" id="KW-1133">Transmembrane helix</keyword>
<dbReference type="GO" id="GO:0005886">
    <property type="term" value="C:plasma membrane"/>
    <property type="evidence" value="ECO:0007669"/>
    <property type="project" value="TreeGrafter"/>
</dbReference>
<dbReference type="EMBL" id="BARW01013777">
    <property type="protein sequence ID" value="GAI83485.1"/>
    <property type="molecule type" value="Genomic_DNA"/>
</dbReference>
<name>X1T7I3_9ZZZZ</name>
<comment type="caution">
    <text evidence="2">The sequence shown here is derived from an EMBL/GenBank/DDBJ whole genome shotgun (WGS) entry which is preliminary data.</text>
</comment>
<proteinExistence type="predicted"/>
<feature type="non-terminal residue" evidence="2">
    <location>
        <position position="120"/>
    </location>
</feature>
<dbReference type="PANTHER" id="PTHR21262">
    <property type="entry name" value="GUANOSINE-3',5'-BIS DIPHOSPHATE 3'-PYROPHOSPHOHYDROLASE"/>
    <property type="match status" value="1"/>
</dbReference>
<dbReference type="PANTHER" id="PTHR21262:SF31">
    <property type="entry name" value="GTP PYROPHOSPHOKINASE"/>
    <property type="match status" value="1"/>
</dbReference>
<evidence type="ECO:0000256" key="1">
    <source>
        <dbReference type="SAM" id="Phobius"/>
    </source>
</evidence>
<feature type="non-terminal residue" evidence="2">
    <location>
        <position position="1"/>
    </location>
</feature>
<dbReference type="Gene3D" id="1.10.3210.10">
    <property type="entry name" value="Hypothetical protein af1432"/>
    <property type="match status" value="1"/>
</dbReference>
<keyword evidence="1" id="KW-0812">Transmembrane</keyword>
<dbReference type="SUPFAM" id="SSF109604">
    <property type="entry name" value="HD-domain/PDEase-like"/>
    <property type="match status" value="1"/>
</dbReference>
<keyword evidence="1" id="KW-0472">Membrane</keyword>
<evidence type="ECO:0000313" key="2">
    <source>
        <dbReference type="EMBL" id="GAI83485.1"/>
    </source>
</evidence>
<protein>
    <submittedName>
        <fullName evidence="2">Uncharacterized protein</fullName>
    </submittedName>
</protein>